<keyword evidence="3" id="KW-1185">Reference proteome</keyword>
<evidence type="ECO:0000313" key="3">
    <source>
        <dbReference type="Proteomes" id="UP000193689"/>
    </source>
</evidence>
<dbReference type="EMBL" id="MCFJ01000005">
    <property type="protein sequence ID" value="ORY66363.1"/>
    <property type="molecule type" value="Genomic_DNA"/>
</dbReference>
<dbReference type="GeneID" id="63778191"/>
<dbReference type="STRING" id="1141098.A0A1Y2E474"/>
<dbReference type="InParanoid" id="A0A1Y2E474"/>
<dbReference type="GO" id="GO:0005743">
    <property type="term" value="C:mitochondrial inner membrane"/>
    <property type="evidence" value="ECO:0007669"/>
    <property type="project" value="TreeGrafter"/>
</dbReference>
<dbReference type="GO" id="GO:0033615">
    <property type="term" value="P:mitochondrial proton-transporting ATP synthase complex assembly"/>
    <property type="evidence" value="ECO:0007669"/>
    <property type="project" value="TreeGrafter"/>
</dbReference>
<accession>A0A1Y2E474</accession>
<proteinExistence type="predicted"/>
<gene>
    <name evidence="2" type="ORF">BCR38DRAFT_456928</name>
</gene>
<dbReference type="PANTHER" id="PTHR28106">
    <property type="entry name" value="MITOCHONDRIAL ATPASE COMPLEX SUBUNIT ATP10"/>
    <property type="match status" value="1"/>
</dbReference>
<dbReference type="RefSeq" id="XP_040717327.1">
    <property type="nucleotide sequence ID" value="XM_040861979.1"/>
</dbReference>
<dbReference type="AlphaFoldDB" id="A0A1Y2E474"/>
<feature type="region of interest" description="Disordered" evidence="1">
    <location>
        <begin position="69"/>
        <end position="89"/>
    </location>
</feature>
<dbReference type="FunCoup" id="A0A1Y2E474">
    <property type="interactions" value="143"/>
</dbReference>
<dbReference type="InterPro" id="IPR007849">
    <property type="entry name" value="ATP10"/>
</dbReference>
<dbReference type="PANTHER" id="PTHR28106:SF1">
    <property type="entry name" value="MITOCHONDRIAL ATPASE COMPLEX SUBUNIT ATP10"/>
    <property type="match status" value="1"/>
</dbReference>
<sequence length="319" mass="36475">MSFVGRQRFLCLLCQSRSFSTRYRRLAEEPTKAATAVPAEKPKKFIPASPLEDAPRSYGKRLEKFTPKPLSRPIGLPYPPEPGQNTGTDLRTMKQRRDDFVNINKHLEKREMLKNKFSRPYFRDWGNLNFHKGKTFIAPPRPFKGDLSLYFPNLYGQTLLKTDRTPRDTTPTLFGKVSVVSIFSSTWAENQANTFISPDHNPGLTKVLEENQDRSQLVRVNIEEDGLKAMLIKLFIGGLRKRIGEANWDKYFIVRRGASDEIREGIGLLNGRVGYTYLLDSQCRIRWAGSGLSEDHEREGLVKGLVRLLNEEKKTAAKV</sequence>
<reference evidence="2 3" key="1">
    <citation type="submission" date="2016-07" db="EMBL/GenBank/DDBJ databases">
        <title>Pervasive Adenine N6-methylation of Active Genes in Fungi.</title>
        <authorList>
            <consortium name="DOE Joint Genome Institute"/>
            <person name="Mondo S.J."/>
            <person name="Dannebaum R.O."/>
            <person name="Kuo R.C."/>
            <person name="Labutti K."/>
            <person name="Haridas S."/>
            <person name="Kuo A."/>
            <person name="Salamov A."/>
            <person name="Ahrendt S.R."/>
            <person name="Lipzen A."/>
            <person name="Sullivan W."/>
            <person name="Andreopoulos W.B."/>
            <person name="Clum A."/>
            <person name="Lindquist E."/>
            <person name="Daum C."/>
            <person name="Ramamoorthy G.K."/>
            <person name="Gryganskyi A."/>
            <person name="Culley D."/>
            <person name="Magnuson J.K."/>
            <person name="James T.Y."/>
            <person name="O'Malley M.A."/>
            <person name="Stajich J.E."/>
            <person name="Spatafora J.W."/>
            <person name="Visel A."/>
            <person name="Grigoriev I.V."/>
        </authorList>
    </citation>
    <scope>NUCLEOTIDE SEQUENCE [LARGE SCALE GENOMIC DNA]</scope>
    <source>
        <strain evidence="2 3">CBS 129021</strain>
    </source>
</reference>
<comment type="caution">
    <text evidence="2">The sequence shown here is derived from an EMBL/GenBank/DDBJ whole genome shotgun (WGS) entry which is preliminary data.</text>
</comment>
<evidence type="ECO:0000313" key="2">
    <source>
        <dbReference type="EMBL" id="ORY66363.1"/>
    </source>
</evidence>
<name>A0A1Y2E474_9PEZI</name>
<protein>
    <submittedName>
        <fullName evidence="2">ATP10 protein-domain-containing protein</fullName>
    </submittedName>
</protein>
<dbReference type="OrthoDB" id="17089at2759"/>
<dbReference type="Pfam" id="PF05176">
    <property type="entry name" value="ATP-synt_10"/>
    <property type="match status" value="1"/>
</dbReference>
<organism evidence="2 3">
    <name type="scientific">Pseudomassariella vexata</name>
    <dbReference type="NCBI Taxonomy" id="1141098"/>
    <lineage>
        <taxon>Eukaryota</taxon>
        <taxon>Fungi</taxon>
        <taxon>Dikarya</taxon>
        <taxon>Ascomycota</taxon>
        <taxon>Pezizomycotina</taxon>
        <taxon>Sordariomycetes</taxon>
        <taxon>Xylariomycetidae</taxon>
        <taxon>Amphisphaeriales</taxon>
        <taxon>Pseudomassariaceae</taxon>
        <taxon>Pseudomassariella</taxon>
    </lineage>
</organism>
<dbReference type="Proteomes" id="UP000193689">
    <property type="component" value="Unassembled WGS sequence"/>
</dbReference>
<evidence type="ECO:0000256" key="1">
    <source>
        <dbReference type="SAM" id="MobiDB-lite"/>
    </source>
</evidence>